<proteinExistence type="predicted"/>
<evidence type="ECO:0000313" key="2">
    <source>
        <dbReference type="EMBL" id="ABP34032.1"/>
    </source>
</evidence>
<dbReference type="EMBL" id="CP000655">
    <property type="protein sequence ID" value="ABP34032.1"/>
    <property type="molecule type" value="Genomic_DNA"/>
</dbReference>
<dbReference type="AlphaFoldDB" id="A4SX18"/>
<dbReference type="eggNOG" id="COG3453">
    <property type="taxonomic scope" value="Bacteria"/>
</dbReference>
<gene>
    <name evidence="2" type="ordered locus">Pnuc_0814</name>
</gene>
<dbReference type="HOGENOM" id="CLU_105726_3_1_4"/>
<dbReference type="RefSeq" id="WP_011902657.1">
    <property type="nucleotide sequence ID" value="NC_009379.1"/>
</dbReference>
<dbReference type="GO" id="GO:0016787">
    <property type="term" value="F:hydrolase activity"/>
    <property type="evidence" value="ECO:0007669"/>
    <property type="project" value="InterPro"/>
</dbReference>
<protein>
    <recommendedName>
        <fullName evidence="1">Beta-lactamase hydrolase-like protein phosphatase-like domain-containing protein</fullName>
    </recommendedName>
</protein>
<dbReference type="GeneID" id="31481175"/>
<dbReference type="NCBIfam" id="TIGR01244">
    <property type="entry name" value="TIGR01244 family sulfur transferase"/>
    <property type="match status" value="1"/>
</dbReference>
<reference evidence="2 3" key="1">
    <citation type="journal article" date="2012" name="Stand. Genomic Sci.">
        <title>Complete genome sequence of Polynucleobacter necessarius subsp. asymbioticus type strain (QLW-P1DMWA-1(T)).</title>
        <authorList>
            <person name="Meincke L."/>
            <person name="Copeland A."/>
            <person name="Lapidus A."/>
            <person name="Lucas S."/>
            <person name="Berry K.W."/>
            <person name="Del Rio T.G."/>
            <person name="Hammon N."/>
            <person name="Dalin E."/>
            <person name="Tice H."/>
            <person name="Pitluck S."/>
            <person name="Richardson P."/>
            <person name="Bruce D."/>
            <person name="Goodwin L."/>
            <person name="Han C."/>
            <person name="Tapia R."/>
            <person name="Detter J.C."/>
            <person name="Schmutz J."/>
            <person name="Brettin T."/>
            <person name="Larimer F."/>
            <person name="Land M."/>
            <person name="Hauser L."/>
            <person name="Kyrpides N.C."/>
            <person name="Ivanova N."/>
            <person name="Goker M."/>
            <person name="Woyke T."/>
            <person name="Wu Q.L."/>
            <person name="Pockl M."/>
            <person name="Hahn M.W."/>
            <person name="Klenk H.P."/>
        </authorList>
    </citation>
    <scope>NUCLEOTIDE SEQUENCE [LARGE SCALE GENOMIC DNA]</scope>
    <source>
        <strain evidence="3">DSM 18221 / CIP 109841 / QLW-P1DMWA-1</strain>
    </source>
</reference>
<organism evidence="2 3">
    <name type="scientific">Polynucleobacter asymbioticus (strain DSM 18221 / CIP 109841 / QLW-P1DMWA-1)</name>
    <name type="common">Polynucleobacter necessarius subsp. asymbioticus</name>
    <dbReference type="NCBI Taxonomy" id="312153"/>
    <lineage>
        <taxon>Bacteria</taxon>
        <taxon>Pseudomonadati</taxon>
        <taxon>Pseudomonadota</taxon>
        <taxon>Betaproteobacteria</taxon>
        <taxon>Burkholderiales</taxon>
        <taxon>Burkholderiaceae</taxon>
        <taxon>Polynucleobacter</taxon>
    </lineage>
</organism>
<keyword evidence="3" id="KW-1185">Reference proteome</keyword>
<evidence type="ECO:0000259" key="1">
    <source>
        <dbReference type="Pfam" id="PF04273"/>
    </source>
</evidence>
<evidence type="ECO:0000313" key="3">
    <source>
        <dbReference type="Proteomes" id="UP000000231"/>
    </source>
</evidence>
<accession>A4SX18</accession>
<name>A4SX18_POLAQ</name>
<feature type="domain" description="Beta-lactamase hydrolase-like protein phosphatase-like" evidence="1">
    <location>
        <begin position="25"/>
        <end position="123"/>
    </location>
</feature>
<dbReference type="Pfam" id="PF04273">
    <property type="entry name" value="BLH_phosphatase"/>
    <property type="match status" value="1"/>
</dbReference>
<dbReference type="Gene3D" id="3.90.190.10">
    <property type="entry name" value="Protein tyrosine phosphatase superfamily"/>
    <property type="match status" value="1"/>
</dbReference>
<sequence length="127" mass="13854">MKFIKNLFKTEGVMSLPISCHNAQFGTLGQIEPIHLAEIAKQGYKSVINNRPDGEGGPDQPKNADIQAEAEKLGLNYAYLPVVSGAITPEQVIEMARLLATMPEPVLAFCRSGARSTNLYQLALQVR</sequence>
<dbReference type="InterPro" id="IPR029021">
    <property type="entry name" value="Prot-tyrosine_phosphatase-like"/>
</dbReference>
<dbReference type="KEGG" id="pnu:Pnuc_0814"/>
<dbReference type="SUPFAM" id="SSF52799">
    <property type="entry name" value="(Phosphotyrosine protein) phosphatases II"/>
    <property type="match status" value="1"/>
</dbReference>
<dbReference type="Proteomes" id="UP000000231">
    <property type="component" value="Chromosome"/>
</dbReference>
<dbReference type="InterPro" id="IPR005939">
    <property type="entry name" value="BLH_phosphatase-like"/>
</dbReference>